<evidence type="ECO:0000313" key="1">
    <source>
        <dbReference type="Proteomes" id="UP000095282"/>
    </source>
</evidence>
<dbReference type="WBParaSite" id="Csp11.Scaffold629.g9741.t1">
    <property type="protein sequence ID" value="Csp11.Scaffold629.g9741.t1"/>
    <property type="gene ID" value="Csp11.Scaffold629.g9741"/>
</dbReference>
<protein>
    <submittedName>
        <fullName evidence="2">DUF3453 domain-containing protein</fullName>
    </submittedName>
</protein>
<keyword evidence="1" id="KW-1185">Reference proteome</keyword>
<organism evidence="1 2">
    <name type="scientific">Caenorhabditis tropicalis</name>
    <dbReference type="NCBI Taxonomy" id="1561998"/>
    <lineage>
        <taxon>Eukaryota</taxon>
        <taxon>Metazoa</taxon>
        <taxon>Ecdysozoa</taxon>
        <taxon>Nematoda</taxon>
        <taxon>Chromadorea</taxon>
        <taxon>Rhabditida</taxon>
        <taxon>Rhabditina</taxon>
        <taxon>Rhabditomorpha</taxon>
        <taxon>Rhabditoidea</taxon>
        <taxon>Rhabditidae</taxon>
        <taxon>Peloderinae</taxon>
        <taxon>Caenorhabditis</taxon>
    </lineage>
</organism>
<dbReference type="STRING" id="1561998.A0A1I7UIT1"/>
<evidence type="ECO:0000313" key="2">
    <source>
        <dbReference type="WBParaSite" id="Csp11.Scaffold629.g9741.t1"/>
    </source>
</evidence>
<dbReference type="Proteomes" id="UP000095282">
    <property type="component" value="Unplaced"/>
</dbReference>
<reference evidence="2" key="1">
    <citation type="submission" date="2016-11" db="UniProtKB">
        <authorList>
            <consortium name="WormBaseParasite"/>
        </authorList>
    </citation>
    <scope>IDENTIFICATION</scope>
</reference>
<proteinExistence type="predicted"/>
<sequence length="258" mass="29301">MDSVNQSPVHRTMLPERSGPLVDLEHRIQNLVDGGQRDDVKLKMLQDIWSQIENHFTAASHEKVVEKLILSFLALFCNTSPQFISENNTQQLRKLMLEIILRLSNVEAIKVHGKDILKQMMRLIAVENEVNAVLAIKIVTDQGRTTGKMQYCGEVQAIMKTFETMIIELTAGGRTREMFITRDAKVPPPSSSDEQLITEYLKTCFYEHAVLLNGADGNPPVKYNMIPSAHQSIKVLVDIPYLVIFSISISKRQFKQKH</sequence>
<accession>A0A1I7UIT1</accession>
<dbReference type="AlphaFoldDB" id="A0A1I7UIT1"/>
<name>A0A1I7UIT1_9PELO</name>